<dbReference type="PANTHER" id="PTHR46602">
    <property type="entry name" value="PROTEIN SUPPRESSOR OF GENE SILENCING 3"/>
    <property type="match status" value="1"/>
</dbReference>
<comment type="caution">
    <text evidence="2">The sequence shown here is derived from an EMBL/GenBank/DDBJ whole genome shotgun (WGS) entry which is preliminary data.</text>
</comment>
<dbReference type="PANTHER" id="PTHR46602:SF1">
    <property type="entry name" value="PROTEIN SUPPRESSOR OF GENE SILENCING 3"/>
    <property type="match status" value="1"/>
</dbReference>
<dbReference type="Proteomes" id="UP001396334">
    <property type="component" value="Unassembled WGS sequence"/>
</dbReference>
<proteinExistence type="predicted"/>
<dbReference type="EMBL" id="JBBPBN010000009">
    <property type="protein sequence ID" value="KAK9032086.1"/>
    <property type="molecule type" value="Genomic_DNA"/>
</dbReference>
<accession>A0ABR2T3L8</accession>
<sequence>MKWYTYLDEYEKLVIRMTTPRVVIDNVVCPIATLVKVDGVRRDGILLDVVQVLADQNLSIKKAYVSSYGQWANESEFVHDDGKWEVFQRKPKNEAGSNGARPCGSQNSNPRPWGGGMLGNAGSGRGTGNVWPNQRNDSRIEIDRGNPRPQMVNNNAKVEEDNDACQGAHGATDWYYGLHPLVTHAKTTKRARNVKLYQELAELLDEELLRKGTLVVPTSKAYGKWRGLKDDEKDH</sequence>
<organism evidence="2 3">
    <name type="scientific">Hibiscus sabdariffa</name>
    <name type="common">roselle</name>
    <dbReference type="NCBI Taxonomy" id="183260"/>
    <lineage>
        <taxon>Eukaryota</taxon>
        <taxon>Viridiplantae</taxon>
        <taxon>Streptophyta</taxon>
        <taxon>Embryophyta</taxon>
        <taxon>Tracheophyta</taxon>
        <taxon>Spermatophyta</taxon>
        <taxon>Magnoliopsida</taxon>
        <taxon>eudicotyledons</taxon>
        <taxon>Gunneridae</taxon>
        <taxon>Pentapetalae</taxon>
        <taxon>rosids</taxon>
        <taxon>malvids</taxon>
        <taxon>Malvales</taxon>
        <taxon>Malvaceae</taxon>
        <taxon>Malvoideae</taxon>
        <taxon>Hibiscus</taxon>
    </lineage>
</organism>
<evidence type="ECO:0000256" key="1">
    <source>
        <dbReference type="SAM" id="MobiDB-lite"/>
    </source>
</evidence>
<keyword evidence="3" id="KW-1185">Reference proteome</keyword>
<feature type="region of interest" description="Disordered" evidence="1">
    <location>
        <begin position="92"/>
        <end position="138"/>
    </location>
</feature>
<evidence type="ECO:0000313" key="2">
    <source>
        <dbReference type="EMBL" id="KAK9032086.1"/>
    </source>
</evidence>
<dbReference type="InterPro" id="IPR044287">
    <property type="entry name" value="SGS3"/>
</dbReference>
<name>A0ABR2T3L8_9ROSI</name>
<dbReference type="InterPro" id="IPR045865">
    <property type="entry name" value="ACT-like_dom_sf"/>
</dbReference>
<dbReference type="SUPFAM" id="SSF55021">
    <property type="entry name" value="ACT-like"/>
    <property type="match status" value="1"/>
</dbReference>
<protein>
    <submittedName>
        <fullName evidence="2">Uncharacterized protein</fullName>
    </submittedName>
</protein>
<feature type="compositionally biased region" description="Gly residues" evidence="1">
    <location>
        <begin position="113"/>
        <end position="127"/>
    </location>
</feature>
<evidence type="ECO:0000313" key="3">
    <source>
        <dbReference type="Proteomes" id="UP001396334"/>
    </source>
</evidence>
<reference evidence="2 3" key="1">
    <citation type="journal article" date="2024" name="G3 (Bethesda)">
        <title>Genome assembly of Hibiscus sabdariffa L. provides insights into metabolisms of medicinal natural products.</title>
        <authorList>
            <person name="Kim T."/>
        </authorList>
    </citation>
    <scope>NUCLEOTIDE SEQUENCE [LARGE SCALE GENOMIC DNA]</scope>
    <source>
        <strain evidence="2">TK-2024</strain>
        <tissue evidence="2">Old leaves</tissue>
    </source>
</reference>
<gene>
    <name evidence="2" type="ORF">V6N11_056369</name>
</gene>